<dbReference type="Pfam" id="PF07690">
    <property type="entry name" value="MFS_1"/>
    <property type="match status" value="1"/>
</dbReference>
<dbReference type="Gene3D" id="1.20.1250.20">
    <property type="entry name" value="MFS general substrate transporter like domains"/>
    <property type="match status" value="1"/>
</dbReference>
<dbReference type="PANTHER" id="PTHR11360:SF311">
    <property type="entry name" value="MAJOR FACILITATOR SUPERFAMILY (MFS) PROFILE DOMAIN-CONTAINING PROTEIN"/>
    <property type="match status" value="1"/>
</dbReference>
<keyword evidence="2" id="KW-0812">Transmembrane</keyword>
<feature type="transmembrane region" description="Helical" evidence="2">
    <location>
        <begin position="465"/>
        <end position="488"/>
    </location>
</feature>
<keyword evidence="2" id="KW-0472">Membrane</keyword>
<protein>
    <submittedName>
        <fullName evidence="4">Monocarboxylate transporter 6-like</fullName>
    </submittedName>
</protein>
<dbReference type="SUPFAM" id="SSF103473">
    <property type="entry name" value="MFS general substrate transporter"/>
    <property type="match status" value="1"/>
</dbReference>
<dbReference type="PANTHER" id="PTHR11360">
    <property type="entry name" value="MONOCARBOXYLATE TRANSPORTER"/>
    <property type="match status" value="1"/>
</dbReference>
<organism evidence="4 5">
    <name type="scientific">Octopus vulgaris</name>
    <name type="common">Common octopus</name>
    <dbReference type="NCBI Taxonomy" id="6645"/>
    <lineage>
        <taxon>Eukaryota</taxon>
        <taxon>Metazoa</taxon>
        <taxon>Spiralia</taxon>
        <taxon>Lophotrochozoa</taxon>
        <taxon>Mollusca</taxon>
        <taxon>Cephalopoda</taxon>
        <taxon>Coleoidea</taxon>
        <taxon>Octopodiformes</taxon>
        <taxon>Octopoda</taxon>
        <taxon>Incirrata</taxon>
        <taxon>Octopodidae</taxon>
        <taxon>Octopus</taxon>
    </lineage>
</organism>
<dbReference type="GO" id="GO:0016020">
    <property type="term" value="C:membrane"/>
    <property type="evidence" value="ECO:0007669"/>
    <property type="project" value="UniProtKB-SubCell"/>
</dbReference>
<sequence length="502" mass="54624">MCVSVCVCIYIDERRVEFPQARCFFCGTNHISSESIGLSVWVNNTECSLLAVNRSMSSPETDKLRDVSDTPEEPTPAKKKRRYTVKQYMVLVGAWVNLYMCIALPSSLTVIYVEFIYHLDSSRANAGLVVSLCGGMRGCAGILAGLIVNRIGAKWTIFLGSVFTSSGIFSSCFAPNVIVLCITLGAITGTGYSFINVGTFVALGDIFGKKISNLSIVITMARPLAAMTMPIIIKFLMDIYGWRSSLLLLSAVNLHICAFCIVMSPDKKKLPPIPQDVEDTSSEVDSTKPEKKPKKFFHLSVFNEKMYLVFMVLLTFLNSSYSGATTVMVDVGVGRGFGLNRTVFVLTLRALSALCSRSISAIIHRTKCISNISMLCFTGLSQGCGLLILSYSINYSYFVLGNVIIGMSGGTRNCMTPAIIMGLVGIERYASGLGLTTTMTGFGEVISGPLAGKIADISNNYQLSLFLSSMISLISASLVMLVPAVMFWRSHCQKKEETTENP</sequence>
<feature type="transmembrane region" description="Helical" evidence="2">
    <location>
        <begin position="239"/>
        <end position="262"/>
    </location>
</feature>
<feature type="transmembrane region" description="Helical" evidence="2">
    <location>
        <begin position="177"/>
        <end position="202"/>
    </location>
</feature>
<dbReference type="InterPro" id="IPR011701">
    <property type="entry name" value="MFS"/>
</dbReference>
<comment type="subcellular location">
    <subcellularLocation>
        <location evidence="1">Membrane</location>
        <topology evidence="1">Multi-pass membrane protein</topology>
    </subcellularLocation>
</comment>
<keyword evidence="2" id="KW-1133">Transmembrane helix</keyword>
<dbReference type="InterPro" id="IPR050327">
    <property type="entry name" value="Proton-linked_MCT"/>
</dbReference>
<dbReference type="EMBL" id="OX597836">
    <property type="protein sequence ID" value="CAI9739636.1"/>
    <property type="molecule type" value="Genomic_DNA"/>
</dbReference>
<proteinExistence type="predicted"/>
<feature type="transmembrane region" description="Helical" evidence="2">
    <location>
        <begin position="125"/>
        <end position="148"/>
    </location>
</feature>
<evidence type="ECO:0000313" key="5">
    <source>
        <dbReference type="Proteomes" id="UP001162480"/>
    </source>
</evidence>
<dbReference type="AlphaFoldDB" id="A0AA36BS77"/>
<dbReference type="PROSITE" id="PS50850">
    <property type="entry name" value="MFS"/>
    <property type="match status" value="1"/>
</dbReference>
<accession>A0AA36BS77</accession>
<evidence type="ECO:0000256" key="1">
    <source>
        <dbReference type="ARBA" id="ARBA00004141"/>
    </source>
</evidence>
<dbReference type="GO" id="GO:0022857">
    <property type="term" value="F:transmembrane transporter activity"/>
    <property type="evidence" value="ECO:0007669"/>
    <property type="project" value="InterPro"/>
</dbReference>
<reference evidence="4" key="1">
    <citation type="submission" date="2023-08" db="EMBL/GenBank/DDBJ databases">
        <authorList>
            <person name="Alioto T."/>
            <person name="Alioto T."/>
            <person name="Gomez Garrido J."/>
        </authorList>
    </citation>
    <scope>NUCLEOTIDE SEQUENCE</scope>
</reference>
<feature type="domain" description="Major facilitator superfamily (MFS) profile" evidence="3">
    <location>
        <begin position="86"/>
        <end position="487"/>
    </location>
</feature>
<feature type="transmembrane region" description="Helical" evidence="2">
    <location>
        <begin position="214"/>
        <end position="233"/>
    </location>
</feature>
<dbReference type="Proteomes" id="UP001162480">
    <property type="component" value="Chromosome 23"/>
</dbReference>
<feature type="transmembrane region" description="Helical" evidence="2">
    <location>
        <begin position="155"/>
        <end position="171"/>
    </location>
</feature>
<name>A0AA36BS77_OCTVU</name>
<gene>
    <name evidence="4" type="ORF">OCTVUL_1B005970</name>
</gene>
<dbReference type="InterPro" id="IPR020846">
    <property type="entry name" value="MFS_dom"/>
</dbReference>
<evidence type="ECO:0000256" key="2">
    <source>
        <dbReference type="SAM" id="Phobius"/>
    </source>
</evidence>
<keyword evidence="5" id="KW-1185">Reference proteome</keyword>
<evidence type="ECO:0000313" key="4">
    <source>
        <dbReference type="EMBL" id="CAI9739636.1"/>
    </source>
</evidence>
<evidence type="ECO:0000259" key="3">
    <source>
        <dbReference type="PROSITE" id="PS50850"/>
    </source>
</evidence>
<dbReference type="InterPro" id="IPR036259">
    <property type="entry name" value="MFS_trans_sf"/>
</dbReference>
<feature type="transmembrane region" description="Helical" evidence="2">
    <location>
        <begin position="88"/>
        <end position="113"/>
    </location>
</feature>